<organism evidence="1">
    <name type="scientific">uncultured Caudovirales phage</name>
    <dbReference type="NCBI Taxonomy" id="2100421"/>
    <lineage>
        <taxon>Viruses</taxon>
        <taxon>Duplodnaviria</taxon>
        <taxon>Heunggongvirae</taxon>
        <taxon>Uroviricota</taxon>
        <taxon>Caudoviricetes</taxon>
        <taxon>Peduoviridae</taxon>
        <taxon>Maltschvirus</taxon>
        <taxon>Maltschvirus maltsch</taxon>
    </lineage>
</organism>
<proteinExistence type="predicted"/>
<dbReference type="EMBL" id="LR796392">
    <property type="protein sequence ID" value="CAB4141553.1"/>
    <property type="molecule type" value="Genomic_DNA"/>
</dbReference>
<sequence length="289" mass="30929">MATAPYSRRLNLTRDQLAQFLTDQQQIRQFELLFATVDAIAPDVVLEINIAAGTAQATAVQALGMIASLAQEAAVSSAVIDGKTTLALDQIAALAQETSVSIASAENKANQALAMLGKLATAVEGLQMAPPPREFKRSRYGSFYDTTTQTATVINTAKAITFNNTDLSNGVFIGSPTSRIYVDTEGIYNFDTSFQLDKTAGGTAEFYFWFRLNGVDVTNSASQIRIQGNNAEVFSSLNYFFNLKANDYVELMFSVSDLSAVLAAFPAAAPHPGIPSIILTVNNNIGGVQ</sequence>
<protein>
    <submittedName>
        <fullName evidence="1">Uncharacterized protein</fullName>
    </submittedName>
</protein>
<gene>
    <name evidence="1" type="ORF">UFOVP416_25</name>
</gene>
<reference evidence="1" key="1">
    <citation type="submission" date="2020-04" db="EMBL/GenBank/DDBJ databases">
        <authorList>
            <person name="Chiriac C."/>
            <person name="Salcher M."/>
            <person name="Ghai R."/>
            <person name="Kavagutti S V."/>
        </authorList>
    </citation>
    <scope>NUCLEOTIDE SEQUENCE</scope>
</reference>
<evidence type="ECO:0000313" key="1">
    <source>
        <dbReference type="EMBL" id="CAB4141553.1"/>
    </source>
</evidence>
<name>A0A6J5M873_9CAUD</name>
<accession>A0A6J5M873</accession>